<evidence type="ECO:0000313" key="2">
    <source>
        <dbReference type="Proteomes" id="UP001055879"/>
    </source>
</evidence>
<dbReference type="Proteomes" id="UP001055879">
    <property type="component" value="Linkage Group LG14"/>
</dbReference>
<reference evidence="2" key="1">
    <citation type="journal article" date="2022" name="Mol. Ecol. Resour.">
        <title>The genomes of chicory, endive, great burdock and yacon provide insights into Asteraceae palaeo-polyploidization history and plant inulin production.</title>
        <authorList>
            <person name="Fan W."/>
            <person name="Wang S."/>
            <person name="Wang H."/>
            <person name="Wang A."/>
            <person name="Jiang F."/>
            <person name="Liu H."/>
            <person name="Zhao H."/>
            <person name="Xu D."/>
            <person name="Zhang Y."/>
        </authorList>
    </citation>
    <scope>NUCLEOTIDE SEQUENCE [LARGE SCALE GENOMIC DNA]</scope>
    <source>
        <strain evidence="2">cv. Niubang</strain>
    </source>
</reference>
<proteinExistence type="predicted"/>
<gene>
    <name evidence="1" type="ORF">L6452_37946</name>
</gene>
<reference evidence="1 2" key="2">
    <citation type="journal article" date="2022" name="Mol. Ecol. Resour.">
        <title>The genomes of chicory, endive, great burdock and yacon provide insights into Asteraceae paleo-polyploidization history and plant inulin production.</title>
        <authorList>
            <person name="Fan W."/>
            <person name="Wang S."/>
            <person name="Wang H."/>
            <person name="Wang A."/>
            <person name="Jiang F."/>
            <person name="Liu H."/>
            <person name="Zhao H."/>
            <person name="Xu D."/>
            <person name="Zhang Y."/>
        </authorList>
    </citation>
    <scope>NUCLEOTIDE SEQUENCE [LARGE SCALE GENOMIC DNA]</scope>
    <source>
        <strain evidence="2">cv. Niubang</strain>
    </source>
</reference>
<dbReference type="EMBL" id="CM042060">
    <property type="protein sequence ID" value="KAI3678645.1"/>
    <property type="molecule type" value="Genomic_DNA"/>
</dbReference>
<keyword evidence="2" id="KW-1185">Reference proteome</keyword>
<protein>
    <submittedName>
        <fullName evidence="1">Uncharacterized protein</fullName>
    </submittedName>
</protein>
<name>A0ACB8Y5G3_ARCLA</name>
<comment type="caution">
    <text evidence="1">The sequence shown here is derived from an EMBL/GenBank/DDBJ whole genome shotgun (WGS) entry which is preliminary data.</text>
</comment>
<accession>A0ACB8Y5G3</accession>
<sequence length="173" mass="20149">MDLSEIHHLFQMFDHNGDGKITIHELFMYLENLGIHVPEDDLEHMVDHIDADDDGSVNMEEFRGLFETIMEEWDEEEGVGEVFDEYYETIMEERDEEEDIREAFNVFDKNGDGFISADELRCVLTSLGLRQGRTIEDCWIMIETVDEDGDGLVDYREFRKMMKGGTFAALQTS</sequence>
<organism evidence="1 2">
    <name type="scientific">Arctium lappa</name>
    <name type="common">Greater burdock</name>
    <name type="synonym">Lappa major</name>
    <dbReference type="NCBI Taxonomy" id="4217"/>
    <lineage>
        <taxon>Eukaryota</taxon>
        <taxon>Viridiplantae</taxon>
        <taxon>Streptophyta</taxon>
        <taxon>Embryophyta</taxon>
        <taxon>Tracheophyta</taxon>
        <taxon>Spermatophyta</taxon>
        <taxon>Magnoliopsida</taxon>
        <taxon>eudicotyledons</taxon>
        <taxon>Gunneridae</taxon>
        <taxon>Pentapetalae</taxon>
        <taxon>asterids</taxon>
        <taxon>campanulids</taxon>
        <taxon>Asterales</taxon>
        <taxon>Asteraceae</taxon>
        <taxon>Carduoideae</taxon>
        <taxon>Cardueae</taxon>
        <taxon>Arctiinae</taxon>
        <taxon>Arctium</taxon>
    </lineage>
</organism>
<evidence type="ECO:0000313" key="1">
    <source>
        <dbReference type="EMBL" id="KAI3678645.1"/>
    </source>
</evidence>